<dbReference type="Proteomes" id="UP001499959">
    <property type="component" value="Unassembled WGS sequence"/>
</dbReference>
<keyword evidence="2" id="KW-1185">Reference proteome</keyword>
<evidence type="ECO:0008006" key="3">
    <source>
        <dbReference type="Google" id="ProtNLM"/>
    </source>
</evidence>
<name>A0ABP9CDD0_9GAMM</name>
<dbReference type="Gene3D" id="3.40.50.150">
    <property type="entry name" value="Vaccinia Virus protein VP39"/>
    <property type="match status" value="1"/>
</dbReference>
<sequence>MSRKKSYWGQFDARPEAVKGLEQRPDVIEMSKGELFLASIANILRHEYGFVAATDVDTPLDANGAWIPLFTYPCIEYIAQFDLSDKRIFEWGAGASTLYWMSRARSVVSIESDPTWFERMNGLKADNVELILDRGDGYPGQILRQDGLFDLIVIDGGGYRYDCATLAHRKLAPGGMIILDNADWHAMSAGQLRAAGLIQVDFSGFKVTESHASTTSVFLHRAFDFKTLQPSQPGYAMGAKRALSRWDQPQIGKPDA</sequence>
<reference evidence="2" key="1">
    <citation type="journal article" date="2019" name="Int. J. Syst. Evol. Microbiol.">
        <title>The Global Catalogue of Microorganisms (GCM) 10K type strain sequencing project: providing services to taxonomists for standard genome sequencing and annotation.</title>
        <authorList>
            <consortium name="The Broad Institute Genomics Platform"/>
            <consortium name="The Broad Institute Genome Sequencing Center for Infectious Disease"/>
            <person name="Wu L."/>
            <person name="Ma J."/>
        </authorList>
    </citation>
    <scope>NUCLEOTIDE SEQUENCE [LARGE SCALE GENOMIC DNA]</scope>
    <source>
        <strain evidence="2">JCM 18204</strain>
    </source>
</reference>
<dbReference type="RefSeq" id="WP_345304884.1">
    <property type="nucleotide sequence ID" value="NZ_BAABJE010000030.1"/>
</dbReference>
<accession>A0ABP9CDD0</accession>
<protein>
    <recommendedName>
        <fullName evidence="3">SAM-dependent methyltransferase</fullName>
    </recommendedName>
</protein>
<gene>
    <name evidence="1" type="ORF">GCM10023307_37320</name>
</gene>
<dbReference type="EMBL" id="BAABJE010000030">
    <property type="protein sequence ID" value="GAA4807126.1"/>
    <property type="molecule type" value="Genomic_DNA"/>
</dbReference>
<proteinExistence type="predicted"/>
<evidence type="ECO:0000313" key="2">
    <source>
        <dbReference type="Proteomes" id="UP001499959"/>
    </source>
</evidence>
<organism evidence="1 2">
    <name type="scientific">Lysobacter hankyongensis</name>
    <dbReference type="NCBI Taxonomy" id="1176535"/>
    <lineage>
        <taxon>Bacteria</taxon>
        <taxon>Pseudomonadati</taxon>
        <taxon>Pseudomonadota</taxon>
        <taxon>Gammaproteobacteria</taxon>
        <taxon>Lysobacterales</taxon>
        <taxon>Lysobacteraceae</taxon>
        <taxon>Lysobacter</taxon>
    </lineage>
</organism>
<dbReference type="InterPro" id="IPR029063">
    <property type="entry name" value="SAM-dependent_MTases_sf"/>
</dbReference>
<dbReference type="SUPFAM" id="SSF53335">
    <property type="entry name" value="S-adenosyl-L-methionine-dependent methyltransferases"/>
    <property type="match status" value="1"/>
</dbReference>
<comment type="caution">
    <text evidence="1">The sequence shown here is derived from an EMBL/GenBank/DDBJ whole genome shotgun (WGS) entry which is preliminary data.</text>
</comment>
<evidence type="ECO:0000313" key="1">
    <source>
        <dbReference type="EMBL" id="GAA4807126.1"/>
    </source>
</evidence>